<evidence type="ECO:0000313" key="2">
    <source>
        <dbReference type="EMBL" id="VEL33326.1"/>
    </source>
</evidence>
<comment type="caution">
    <text evidence="2">The sequence shown here is derived from an EMBL/GenBank/DDBJ whole genome shotgun (WGS) entry which is preliminary data.</text>
</comment>
<dbReference type="AlphaFoldDB" id="A0A448XC05"/>
<evidence type="ECO:0000256" key="1">
    <source>
        <dbReference type="SAM" id="MobiDB-lite"/>
    </source>
</evidence>
<accession>A0A448XC05</accession>
<keyword evidence="3" id="KW-1185">Reference proteome</keyword>
<evidence type="ECO:0000313" key="3">
    <source>
        <dbReference type="Proteomes" id="UP000784294"/>
    </source>
</evidence>
<feature type="region of interest" description="Disordered" evidence="1">
    <location>
        <begin position="297"/>
        <end position="318"/>
    </location>
</feature>
<proteinExistence type="predicted"/>
<dbReference type="Proteomes" id="UP000784294">
    <property type="component" value="Unassembled WGS sequence"/>
</dbReference>
<gene>
    <name evidence="2" type="ORF">PXEA_LOCUS26766</name>
</gene>
<organism evidence="2 3">
    <name type="scientific">Protopolystoma xenopodis</name>
    <dbReference type="NCBI Taxonomy" id="117903"/>
    <lineage>
        <taxon>Eukaryota</taxon>
        <taxon>Metazoa</taxon>
        <taxon>Spiralia</taxon>
        <taxon>Lophotrochozoa</taxon>
        <taxon>Platyhelminthes</taxon>
        <taxon>Monogenea</taxon>
        <taxon>Polyopisthocotylea</taxon>
        <taxon>Polystomatidea</taxon>
        <taxon>Polystomatidae</taxon>
        <taxon>Protopolystoma</taxon>
    </lineage>
</organism>
<protein>
    <submittedName>
        <fullName evidence="2">Uncharacterized protein</fullName>
    </submittedName>
</protein>
<dbReference type="EMBL" id="CAAALY010245586">
    <property type="protein sequence ID" value="VEL33326.1"/>
    <property type="molecule type" value="Genomic_DNA"/>
</dbReference>
<sequence>MMDESSARFHPKRGRNTRGLRQHEYNIKAERLQYNDFHPFSSAQDPLEHTLVSPAYGVDNATAESPIDLHEDAMMPDPFTDSLLPLSTVDLASAGSSPIKRNSRSEGLFQKTGISSGPLSIAPLALPPPQPPVATAAAAAAVVFSNLFSATFRMHQPHPGTSPTIRCFPPALPSLDPPPSLLPVAPPPHWLRVRGQHPPPPAFPGELARHAASLLTVDNAPRSVFPFWPSVHSETDFNHTKSDISAQFLPVETRLLNEAYEKKLDPDSMTNASDSIDKLESARMADLHDTANMIDTSISESAFPDETSRSPDHIPYFDSDLKLDVTG</sequence>
<name>A0A448XC05_9PLAT</name>
<reference evidence="2" key="1">
    <citation type="submission" date="2018-11" db="EMBL/GenBank/DDBJ databases">
        <authorList>
            <consortium name="Pathogen Informatics"/>
        </authorList>
    </citation>
    <scope>NUCLEOTIDE SEQUENCE</scope>
</reference>